<name>A0A139SSS8_9BACT</name>
<organism evidence="1 2">
    <name type="scientific">Cephaloticoccus capnophilus</name>
    <dbReference type="NCBI Taxonomy" id="1548208"/>
    <lineage>
        <taxon>Bacteria</taxon>
        <taxon>Pseudomonadati</taxon>
        <taxon>Verrucomicrobiota</taxon>
        <taxon>Opitutia</taxon>
        <taxon>Opitutales</taxon>
        <taxon>Opitutaceae</taxon>
        <taxon>Cephaloticoccus</taxon>
    </lineage>
</organism>
<dbReference type="Pfam" id="PF13279">
    <property type="entry name" value="4HBT_2"/>
    <property type="match status" value="1"/>
</dbReference>
<reference evidence="1 2" key="1">
    <citation type="submission" date="2016-02" db="EMBL/GenBank/DDBJ databases">
        <authorList>
            <person name="Wen L."/>
            <person name="He K."/>
            <person name="Yang H."/>
        </authorList>
    </citation>
    <scope>NUCLEOTIDE SEQUENCE [LARGE SCALE GENOMIC DNA]</scope>
    <source>
        <strain evidence="1 2">CV41</strain>
    </source>
</reference>
<gene>
    <name evidence="1" type="ORF">AXK12_01435</name>
</gene>
<evidence type="ECO:0000313" key="2">
    <source>
        <dbReference type="Proteomes" id="UP000071392"/>
    </source>
</evidence>
<sequence length="163" mass="17330">MSFIYERTIRLADTDAAGVVFFANTLALCHEAYEAALAAAGCPVADFLGRDSDVLIPIAKASTDYLRPLFCGDLVRITLRPTRLSEESFAIDYEIVGGSGSVRRPALADKAGALVAANASALGAAEPRPKVAARARTEHVATSRSKRCRIPVPEKLAAWVDAL</sequence>
<dbReference type="Gene3D" id="3.10.129.10">
    <property type="entry name" value="Hotdog Thioesterase"/>
    <property type="match status" value="1"/>
</dbReference>
<keyword evidence="2" id="KW-1185">Reference proteome</keyword>
<dbReference type="Proteomes" id="UP000071392">
    <property type="component" value="Unassembled WGS sequence"/>
</dbReference>
<dbReference type="AlphaFoldDB" id="A0A139SSS8"/>
<dbReference type="InterPro" id="IPR029069">
    <property type="entry name" value="HotDog_dom_sf"/>
</dbReference>
<proteinExistence type="predicted"/>
<protein>
    <submittedName>
        <fullName evidence="1">Uncharacterized protein</fullName>
    </submittedName>
</protein>
<comment type="caution">
    <text evidence="1">The sequence shown here is derived from an EMBL/GenBank/DDBJ whole genome shotgun (WGS) entry which is preliminary data.</text>
</comment>
<dbReference type="OrthoDB" id="9800856at2"/>
<dbReference type="STRING" id="1548208.AXK12_01435"/>
<evidence type="ECO:0000313" key="1">
    <source>
        <dbReference type="EMBL" id="KXU37629.1"/>
    </source>
</evidence>
<dbReference type="SUPFAM" id="SSF54637">
    <property type="entry name" value="Thioesterase/thiol ester dehydrase-isomerase"/>
    <property type="match status" value="1"/>
</dbReference>
<accession>A0A139SSS8</accession>
<dbReference type="RefSeq" id="WP_068710881.1">
    <property type="nucleotide sequence ID" value="NZ_LSZP01000005.1"/>
</dbReference>
<dbReference type="CDD" id="cd00586">
    <property type="entry name" value="4HBT"/>
    <property type="match status" value="1"/>
</dbReference>
<dbReference type="EMBL" id="LSZP01000005">
    <property type="protein sequence ID" value="KXU37629.1"/>
    <property type="molecule type" value="Genomic_DNA"/>
</dbReference>